<dbReference type="InterPro" id="IPR005719">
    <property type="entry name" value="Dihydroorotate_DH_2"/>
</dbReference>
<dbReference type="PROSITE" id="PS00911">
    <property type="entry name" value="DHODEHASE_1"/>
    <property type="match status" value="1"/>
</dbReference>
<evidence type="ECO:0000313" key="15">
    <source>
        <dbReference type="EMBL" id="AWV07664.1"/>
    </source>
</evidence>
<evidence type="ECO:0000256" key="10">
    <source>
        <dbReference type="ARBA" id="ARBA00023002"/>
    </source>
</evidence>
<feature type="binding site" evidence="13">
    <location>
        <position position="298"/>
    </location>
    <ligand>
        <name>FMN</name>
        <dbReference type="ChEBI" id="CHEBI:58210"/>
    </ligand>
</feature>
<dbReference type="PANTHER" id="PTHR48109">
    <property type="entry name" value="DIHYDROOROTATE DEHYDROGENASE (QUINONE), MITOCHONDRIAL-RELATED"/>
    <property type="match status" value="1"/>
</dbReference>
<feature type="binding site" evidence="13">
    <location>
        <begin position="247"/>
        <end position="248"/>
    </location>
    <ligand>
        <name>substrate</name>
    </ligand>
</feature>
<dbReference type="InterPro" id="IPR013785">
    <property type="entry name" value="Aldolase_TIM"/>
</dbReference>
<dbReference type="PIRSF" id="PIRSF000164">
    <property type="entry name" value="DHO_oxidase"/>
    <property type="match status" value="1"/>
</dbReference>
<dbReference type="FunFam" id="3.20.20.70:FF:000028">
    <property type="entry name" value="Dihydroorotate dehydrogenase (quinone)"/>
    <property type="match status" value="1"/>
</dbReference>
<comment type="similarity">
    <text evidence="4 13">Belongs to the dihydroorotate dehydrogenase family. Type 2 subfamily.</text>
</comment>
<dbReference type="NCBIfam" id="NF003646">
    <property type="entry name" value="PRK05286.1-4"/>
    <property type="match status" value="1"/>
</dbReference>
<evidence type="ECO:0000256" key="9">
    <source>
        <dbReference type="ARBA" id="ARBA00022975"/>
    </source>
</evidence>
<comment type="subcellular location">
    <subcellularLocation>
        <location evidence="2 13">Cell membrane</location>
        <topology evidence="2 13">Peripheral membrane protein</topology>
    </subcellularLocation>
</comment>
<keyword evidence="11 13" id="KW-0472">Membrane</keyword>
<dbReference type="GO" id="GO:0005737">
    <property type="term" value="C:cytoplasm"/>
    <property type="evidence" value="ECO:0007669"/>
    <property type="project" value="InterPro"/>
</dbReference>
<feature type="binding site" evidence="13">
    <location>
        <position position="178"/>
    </location>
    <ligand>
        <name>substrate</name>
    </ligand>
</feature>
<keyword evidence="16" id="KW-1185">Reference proteome</keyword>
<protein>
    <recommendedName>
        <fullName evidence="13">Dihydroorotate dehydrogenase (quinone)</fullName>
        <ecNumber evidence="13">1.3.5.2</ecNumber>
    </recommendedName>
    <alternativeName>
        <fullName evidence="13">DHOdehase</fullName>
        <shortName evidence="13">DHOD</shortName>
        <shortName evidence="13">DHODase</shortName>
    </alternativeName>
    <alternativeName>
        <fullName evidence="13">Dihydroorotate oxidase</fullName>
    </alternativeName>
</protein>
<feature type="binding site" evidence="13">
    <location>
        <position position="246"/>
    </location>
    <ligand>
        <name>FMN</name>
        <dbReference type="ChEBI" id="CHEBI:58210"/>
    </ligand>
</feature>
<evidence type="ECO:0000259" key="14">
    <source>
        <dbReference type="Pfam" id="PF01180"/>
    </source>
</evidence>
<dbReference type="InterPro" id="IPR050074">
    <property type="entry name" value="DHO_dehydrogenase"/>
</dbReference>
<keyword evidence="8 13" id="KW-0288">FMN</keyword>
<dbReference type="RefSeq" id="WP_111266751.1">
    <property type="nucleotide sequence ID" value="NZ_CP029843.1"/>
</dbReference>
<organism evidence="15 16">
    <name type="scientific">Marilutibacter maris</name>
    <dbReference type="NCBI Taxonomy" id="1605891"/>
    <lineage>
        <taxon>Bacteria</taxon>
        <taxon>Pseudomonadati</taxon>
        <taxon>Pseudomonadota</taxon>
        <taxon>Gammaproteobacteria</taxon>
        <taxon>Lysobacterales</taxon>
        <taxon>Lysobacteraceae</taxon>
        <taxon>Marilutibacter</taxon>
    </lineage>
</organism>
<feature type="binding site" evidence="13">
    <location>
        <position position="269"/>
    </location>
    <ligand>
        <name>FMN</name>
        <dbReference type="ChEBI" id="CHEBI:58210"/>
    </ligand>
</feature>
<comment type="cofactor">
    <cofactor evidence="13">
        <name>FMN</name>
        <dbReference type="ChEBI" id="CHEBI:58210"/>
    </cofactor>
    <text evidence="13">Binds 1 FMN per subunit.</text>
</comment>
<dbReference type="NCBIfam" id="NF003645">
    <property type="entry name" value="PRK05286.1-2"/>
    <property type="match status" value="1"/>
</dbReference>
<reference evidence="15 16" key="1">
    <citation type="submission" date="2018-05" db="EMBL/GenBank/DDBJ databases">
        <title>The complete genome of Lysobacter maris HZ9B, a marine bacterium antagonistic against terrestrial plant pathogens.</title>
        <authorList>
            <person name="Zhang X.-Q."/>
        </authorList>
    </citation>
    <scope>NUCLEOTIDE SEQUENCE [LARGE SCALE GENOMIC DNA]</scope>
    <source>
        <strain evidence="15 16">HZ9B</strain>
    </source>
</reference>
<dbReference type="NCBIfam" id="NF003644">
    <property type="entry name" value="PRK05286.1-1"/>
    <property type="match status" value="1"/>
</dbReference>
<dbReference type="Pfam" id="PF01180">
    <property type="entry name" value="DHO_dh"/>
    <property type="match status" value="1"/>
</dbReference>
<comment type="subunit">
    <text evidence="5 13">Monomer.</text>
</comment>
<name>A0A2U9T9V1_9GAMM</name>
<dbReference type="EC" id="1.3.5.2" evidence="13"/>
<dbReference type="OrthoDB" id="9802377at2"/>
<comment type="pathway">
    <text evidence="3 13">Pyrimidine metabolism; UMP biosynthesis via de novo pathway; orotate from (S)-dihydroorotate (quinone route): step 1/1.</text>
</comment>
<dbReference type="Gene3D" id="3.20.20.70">
    <property type="entry name" value="Aldolase class I"/>
    <property type="match status" value="1"/>
</dbReference>
<dbReference type="PANTHER" id="PTHR48109:SF4">
    <property type="entry name" value="DIHYDROOROTATE DEHYDROGENASE (QUINONE), MITOCHONDRIAL"/>
    <property type="match status" value="1"/>
</dbReference>
<evidence type="ECO:0000256" key="2">
    <source>
        <dbReference type="ARBA" id="ARBA00004202"/>
    </source>
</evidence>
<feature type="binding site" evidence="13">
    <location>
        <position position="173"/>
    </location>
    <ligand>
        <name>substrate</name>
    </ligand>
</feature>
<evidence type="ECO:0000256" key="1">
    <source>
        <dbReference type="ARBA" id="ARBA00003125"/>
    </source>
</evidence>
<dbReference type="KEGG" id="lmb:C9I47_1978"/>
<evidence type="ECO:0000256" key="3">
    <source>
        <dbReference type="ARBA" id="ARBA00005161"/>
    </source>
</evidence>
<evidence type="ECO:0000256" key="6">
    <source>
        <dbReference type="ARBA" id="ARBA00022475"/>
    </source>
</evidence>
<dbReference type="Proteomes" id="UP000249447">
    <property type="component" value="Chromosome"/>
</dbReference>
<dbReference type="GO" id="GO:0006207">
    <property type="term" value="P:'de novo' pyrimidine nucleobase biosynthetic process"/>
    <property type="evidence" value="ECO:0007669"/>
    <property type="project" value="UniProtKB-UniRule"/>
</dbReference>
<feature type="binding site" evidence="13">
    <location>
        <begin position="319"/>
        <end position="320"/>
    </location>
    <ligand>
        <name>FMN</name>
        <dbReference type="ChEBI" id="CHEBI:58210"/>
    </ligand>
</feature>
<accession>A0A2U9T9V1</accession>
<sequence>MYALARPFLFSLDAERAHGVALRAIERAHRMGMSSLLATASAPLPTRAFGLDFPNPVGLAAGMDKNGEYIDALFALGFGFVEIGTVTPRAQEGNPKPRMFRLPECKGVINRLGFNNQGVDALVRNVERAKLRDRGILGINIGKNKTTPNEIADGDYMYCLSRVYPLADYVTVNISSPNTAGLRELQEEQQLRRLISILREEQERLGAKHGKRVPMLVKIAPDLTDADIDACARVLTELEVDGVIATNTTISRTAIEAHPLARESGGLSGRPLMGQATTVLRMMRTRLPESIPLIGVGGILSGADAVTKTAAGATLVQFYSGMVYRGPALIHECVEAMRRRKEAPSSGPLKPGR</sequence>
<comment type="function">
    <text evidence="1 13">Catalyzes the conversion of dihydroorotate to orotate with quinone as electron acceptor.</text>
</comment>
<dbReference type="CDD" id="cd04738">
    <property type="entry name" value="DHOD_2_like"/>
    <property type="match status" value="1"/>
</dbReference>
<feature type="active site" description="Nucleophile" evidence="13">
    <location>
        <position position="176"/>
    </location>
</feature>
<feature type="binding site" evidence="13">
    <location>
        <begin position="61"/>
        <end position="65"/>
    </location>
    <ligand>
        <name>FMN</name>
        <dbReference type="ChEBI" id="CHEBI:58210"/>
    </ligand>
</feature>
<dbReference type="HAMAP" id="MF_00225">
    <property type="entry name" value="DHO_dh_type2"/>
    <property type="match status" value="1"/>
</dbReference>
<feature type="binding site" evidence="13">
    <location>
        <position position="173"/>
    </location>
    <ligand>
        <name>FMN</name>
        <dbReference type="ChEBI" id="CHEBI:58210"/>
    </ligand>
</feature>
<feature type="binding site" evidence="13">
    <location>
        <position position="218"/>
    </location>
    <ligand>
        <name>FMN</name>
        <dbReference type="ChEBI" id="CHEBI:58210"/>
    </ligand>
</feature>
<dbReference type="EMBL" id="CP029843">
    <property type="protein sequence ID" value="AWV07664.1"/>
    <property type="molecule type" value="Genomic_DNA"/>
</dbReference>
<dbReference type="GO" id="GO:0106430">
    <property type="term" value="F:dihydroorotate dehydrogenase (quinone) activity"/>
    <property type="evidence" value="ECO:0007669"/>
    <property type="project" value="UniProtKB-EC"/>
</dbReference>
<dbReference type="GO" id="GO:0005886">
    <property type="term" value="C:plasma membrane"/>
    <property type="evidence" value="ECO:0007669"/>
    <property type="project" value="UniProtKB-SubCell"/>
</dbReference>
<dbReference type="InterPro" id="IPR005720">
    <property type="entry name" value="Dihydroorotate_DH_cat"/>
</dbReference>
<dbReference type="AlphaFoldDB" id="A0A2U9T9V1"/>
<dbReference type="NCBIfam" id="TIGR01036">
    <property type="entry name" value="pyrD_sub2"/>
    <property type="match status" value="1"/>
</dbReference>
<keyword evidence="10 13" id="KW-0560">Oxidoreductase</keyword>
<keyword evidence="9 13" id="KW-0665">Pyrimidine biosynthesis</keyword>
<evidence type="ECO:0000256" key="11">
    <source>
        <dbReference type="ARBA" id="ARBA00023136"/>
    </source>
</evidence>
<evidence type="ECO:0000256" key="5">
    <source>
        <dbReference type="ARBA" id="ARBA00011245"/>
    </source>
</evidence>
<dbReference type="InterPro" id="IPR012135">
    <property type="entry name" value="Dihydroorotate_DH_1_2"/>
</dbReference>
<feature type="binding site" evidence="13">
    <location>
        <position position="65"/>
    </location>
    <ligand>
        <name>substrate</name>
    </ligand>
</feature>
<evidence type="ECO:0000256" key="13">
    <source>
        <dbReference type="HAMAP-Rule" id="MF_00225"/>
    </source>
</evidence>
<dbReference type="NCBIfam" id="NF003652">
    <property type="entry name" value="PRK05286.2-5"/>
    <property type="match status" value="1"/>
</dbReference>
<dbReference type="GO" id="GO:0044205">
    <property type="term" value="P:'de novo' UMP biosynthetic process"/>
    <property type="evidence" value="ECO:0007669"/>
    <property type="project" value="UniProtKB-UniRule"/>
</dbReference>
<keyword evidence="7 13" id="KW-0285">Flavoprotein</keyword>
<feature type="binding site" evidence="13">
    <location>
        <position position="140"/>
    </location>
    <ligand>
        <name>FMN</name>
        <dbReference type="ChEBI" id="CHEBI:58210"/>
    </ligand>
</feature>
<feature type="domain" description="Dihydroorotate dehydrogenase catalytic" evidence="14">
    <location>
        <begin position="45"/>
        <end position="337"/>
    </location>
</feature>
<keyword evidence="6 13" id="KW-1003">Cell membrane</keyword>
<evidence type="ECO:0000256" key="4">
    <source>
        <dbReference type="ARBA" id="ARBA00005359"/>
    </source>
</evidence>
<feature type="binding site" evidence="13">
    <location>
        <begin position="110"/>
        <end position="114"/>
    </location>
    <ligand>
        <name>substrate</name>
    </ligand>
</feature>
<proteinExistence type="inferred from homology"/>
<evidence type="ECO:0000256" key="8">
    <source>
        <dbReference type="ARBA" id="ARBA00022643"/>
    </source>
</evidence>
<dbReference type="PROSITE" id="PS00912">
    <property type="entry name" value="DHODEHASE_2"/>
    <property type="match status" value="1"/>
</dbReference>
<gene>
    <name evidence="13" type="primary">pyrD</name>
    <name evidence="15" type="ORF">C9I47_1978</name>
</gene>
<dbReference type="InterPro" id="IPR001295">
    <property type="entry name" value="Dihydroorotate_DH_CS"/>
</dbReference>
<evidence type="ECO:0000256" key="12">
    <source>
        <dbReference type="ARBA" id="ARBA00048639"/>
    </source>
</evidence>
<comment type="catalytic activity">
    <reaction evidence="12 13">
        <text>(S)-dihydroorotate + a quinone = orotate + a quinol</text>
        <dbReference type="Rhea" id="RHEA:30187"/>
        <dbReference type="ChEBI" id="CHEBI:24646"/>
        <dbReference type="ChEBI" id="CHEBI:30839"/>
        <dbReference type="ChEBI" id="CHEBI:30864"/>
        <dbReference type="ChEBI" id="CHEBI:132124"/>
        <dbReference type="EC" id="1.3.5.2"/>
    </reaction>
</comment>
<evidence type="ECO:0000313" key="16">
    <source>
        <dbReference type="Proteomes" id="UP000249447"/>
    </source>
</evidence>
<feature type="binding site" evidence="13">
    <location>
        <position position="85"/>
    </location>
    <ligand>
        <name>FMN</name>
        <dbReference type="ChEBI" id="CHEBI:58210"/>
    </ligand>
</feature>
<evidence type="ECO:0000256" key="7">
    <source>
        <dbReference type="ARBA" id="ARBA00022630"/>
    </source>
</evidence>
<dbReference type="UniPathway" id="UPA00070">
    <property type="reaction ID" value="UER00946"/>
</dbReference>
<dbReference type="SUPFAM" id="SSF51395">
    <property type="entry name" value="FMN-linked oxidoreductases"/>
    <property type="match status" value="1"/>
</dbReference>